<dbReference type="InterPro" id="IPR031322">
    <property type="entry name" value="Shikimate/glucono_kinase"/>
</dbReference>
<evidence type="ECO:0000313" key="13">
    <source>
        <dbReference type="Proteomes" id="UP000049578"/>
    </source>
</evidence>
<dbReference type="InterPro" id="IPR000623">
    <property type="entry name" value="Shikimate_kinase/TSH1"/>
</dbReference>
<keyword evidence="8 11" id="KW-0067">ATP-binding</keyword>
<name>A0A0P6SSJ9_9STRE</name>
<comment type="caution">
    <text evidence="12">The sequence shown here is derived from an EMBL/GenBank/DDBJ whole genome shotgun (WGS) entry which is preliminary data.</text>
</comment>
<feature type="binding site" evidence="11">
    <location>
        <begin position="10"/>
        <end position="15"/>
    </location>
    <ligand>
        <name>ATP</name>
        <dbReference type="ChEBI" id="CHEBI:30616"/>
    </ligand>
</feature>
<evidence type="ECO:0000256" key="9">
    <source>
        <dbReference type="ARBA" id="ARBA00023141"/>
    </source>
</evidence>
<dbReference type="Pfam" id="PF01202">
    <property type="entry name" value="SKI"/>
    <property type="match status" value="1"/>
</dbReference>
<evidence type="ECO:0000256" key="4">
    <source>
        <dbReference type="ARBA" id="ARBA00022605"/>
    </source>
</evidence>
<dbReference type="GO" id="GO:0005829">
    <property type="term" value="C:cytosol"/>
    <property type="evidence" value="ECO:0007669"/>
    <property type="project" value="TreeGrafter"/>
</dbReference>
<dbReference type="RefSeq" id="WP_054278519.1">
    <property type="nucleotide sequence ID" value="NZ_LHQM01000010.1"/>
</dbReference>
<comment type="catalytic activity">
    <reaction evidence="10 11">
        <text>shikimate + ATP = 3-phosphoshikimate + ADP + H(+)</text>
        <dbReference type="Rhea" id="RHEA:13121"/>
        <dbReference type="ChEBI" id="CHEBI:15378"/>
        <dbReference type="ChEBI" id="CHEBI:30616"/>
        <dbReference type="ChEBI" id="CHEBI:36208"/>
        <dbReference type="ChEBI" id="CHEBI:145989"/>
        <dbReference type="ChEBI" id="CHEBI:456216"/>
        <dbReference type="EC" id="2.7.1.71"/>
    </reaction>
</comment>
<feature type="binding site" evidence="11">
    <location>
        <position position="14"/>
    </location>
    <ligand>
        <name>Mg(2+)</name>
        <dbReference type="ChEBI" id="CHEBI:18420"/>
    </ligand>
</feature>
<dbReference type="PROSITE" id="PS01128">
    <property type="entry name" value="SHIKIMATE_KINASE"/>
    <property type="match status" value="1"/>
</dbReference>
<organism evidence="12 13">
    <name type="scientific">Streptococcus phocae</name>
    <dbReference type="NCBI Taxonomy" id="119224"/>
    <lineage>
        <taxon>Bacteria</taxon>
        <taxon>Bacillati</taxon>
        <taxon>Bacillota</taxon>
        <taxon>Bacilli</taxon>
        <taxon>Lactobacillales</taxon>
        <taxon>Streptococcaceae</taxon>
        <taxon>Streptococcus</taxon>
    </lineage>
</organism>
<comment type="cofactor">
    <cofactor evidence="11">
        <name>Mg(2+)</name>
        <dbReference type="ChEBI" id="CHEBI:18420"/>
    </cofactor>
    <text evidence="11">Binds 1 Mg(2+) ion per subunit.</text>
</comment>
<evidence type="ECO:0000256" key="2">
    <source>
        <dbReference type="ARBA" id="ARBA00006997"/>
    </source>
</evidence>
<dbReference type="Proteomes" id="UP000049578">
    <property type="component" value="Unassembled WGS sequence"/>
</dbReference>
<feature type="binding site" evidence="11">
    <location>
        <position position="116"/>
    </location>
    <ligand>
        <name>ATP</name>
        <dbReference type="ChEBI" id="CHEBI:30616"/>
    </ligand>
</feature>
<dbReference type="STRING" id="119224.AKK44_03420"/>
<comment type="similarity">
    <text evidence="2 11">Belongs to the shikimate kinase family.</text>
</comment>
<dbReference type="EC" id="2.7.1.71" evidence="3 11"/>
<sequence length="163" mass="18531">MTKCLLGFMGVGKTTVSAHLGERFVDMDALITDRIGMPISDYFSLKGEAAFRQIESQLLENLLSSNEYQVVATGGGVVTSTKNRELLRKNRKQNILLTASFDVLYDRLKQDHLNKRPLFMNLSKKEFYALYLERKALYEEVSDVVITVDHRTPEEIAQIIKAV</sequence>
<proteinExistence type="inferred from homology"/>
<keyword evidence="9 11" id="KW-0057">Aromatic amino acid biosynthesis</keyword>
<keyword evidence="4 11" id="KW-0028">Amino-acid biosynthesis</keyword>
<keyword evidence="6 11" id="KW-0547">Nucleotide-binding</keyword>
<evidence type="ECO:0000256" key="8">
    <source>
        <dbReference type="ARBA" id="ARBA00022840"/>
    </source>
</evidence>
<evidence type="ECO:0000256" key="7">
    <source>
        <dbReference type="ARBA" id="ARBA00022777"/>
    </source>
</evidence>
<dbReference type="GO" id="GO:0009423">
    <property type="term" value="P:chorismate biosynthetic process"/>
    <property type="evidence" value="ECO:0007669"/>
    <property type="project" value="UniProtKB-UniRule"/>
</dbReference>
<accession>A0A0P6SSJ9</accession>
<feature type="binding site" evidence="11">
    <location>
        <position position="75"/>
    </location>
    <ligand>
        <name>substrate</name>
    </ligand>
</feature>
<dbReference type="GO" id="GO:0005524">
    <property type="term" value="F:ATP binding"/>
    <property type="evidence" value="ECO:0007669"/>
    <property type="project" value="UniProtKB-UniRule"/>
</dbReference>
<comment type="function">
    <text evidence="11">Catalyzes the specific phosphorylation of the 3-hydroxyl group of shikimic acid using ATP as a cosubstrate.</text>
</comment>
<evidence type="ECO:0000256" key="3">
    <source>
        <dbReference type="ARBA" id="ARBA00012154"/>
    </source>
</evidence>
<evidence type="ECO:0000256" key="10">
    <source>
        <dbReference type="ARBA" id="ARBA00048567"/>
    </source>
</evidence>
<evidence type="ECO:0000256" key="1">
    <source>
        <dbReference type="ARBA" id="ARBA00004842"/>
    </source>
</evidence>
<keyword evidence="13" id="KW-1185">Reference proteome</keyword>
<dbReference type="PRINTS" id="PR01100">
    <property type="entry name" value="SHIKIMTKNASE"/>
</dbReference>
<evidence type="ECO:0000256" key="5">
    <source>
        <dbReference type="ARBA" id="ARBA00022679"/>
    </source>
</evidence>
<keyword evidence="5 11" id="KW-0808">Transferase</keyword>
<reference evidence="12 13" key="1">
    <citation type="submission" date="2015-08" db="EMBL/GenBank/DDBJ databases">
        <title>Genome sequence of Streptococcus phocae subsp. phocae ATCC 51973T isolated from liver specimen obtained from seal.</title>
        <authorList>
            <person name="Avendano-Herrera R."/>
        </authorList>
    </citation>
    <scope>NUCLEOTIDE SEQUENCE [LARGE SCALE GENOMIC DNA]</scope>
    <source>
        <strain evidence="12 13">ATCC 51973</strain>
    </source>
</reference>
<evidence type="ECO:0000313" key="12">
    <source>
        <dbReference type="EMBL" id="KPJ22709.1"/>
    </source>
</evidence>
<keyword evidence="11" id="KW-0963">Cytoplasm</keyword>
<keyword evidence="7 11" id="KW-0418">Kinase</keyword>
<dbReference type="AlphaFoldDB" id="A0A0P6SSJ9"/>
<dbReference type="PANTHER" id="PTHR21087">
    <property type="entry name" value="SHIKIMATE KINASE"/>
    <property type="match status" value="1"/>
</dbReference>
<dbReference type="SUPFAM" id="SSF52540">
    <property type="entry name" value="P-loop containing nucleoside triphosphate hydrolases"/>
    <property type="match status" value="1"/>
</dbReference>
<dbReference type="GO" id="GO:0000287">
    <property type="term" value="F:magnesium ion binding"/>
    <property type="evidence" value="ECO:0007669"/>
    <property type="project" value="UniProtKB-UniRule"/>
</dbReference>
<comment type="subcellular location">
    <subcellularLocation>
        <location evidence="11">Cytoplasm</location>
    </subcellularLocation>
</comment>
<feature type="binding site" evidence="11">
    <location>
        <position position="28"/>
    </location>
    <ligand>
        <name>substrate</name>
    </ligand>
</feature>
<keyword evidence="11" id="KW-0479">Metal-binding</keyword>
<feature type="binding site" evidence="11">
    <location>
        <position position="134"/>
    </location>
    <ligand>
        <name>substrate</name>
    </ligand>
</feature>
<dbReference type="InterPro" id="IPR027417">
    <property type="entry name" value="P-loop_NTPase"/>
</dbReference>
<protein>
    <recommendedName>
        <fullName evidence="3 11">Shikimate kinase</fullName>
        <shortName evidence="11">SK</shortName>
        <ecNumber evidence="3 11">2.7.1.71</ecNumber>
    </recommendedName>
</protein>
<dbReference type="GO" id="GO:0009073">
    <property type="term" value="P:aromatic amino acid family biosynthetic process"/>
    <property type="evidence" value="ECO:0007669"/>
    <property type="project" value="UniProtKB-KW"/>
</dbReference>
<dbReference type="CDD" id="cd00464">
    <property type="entry name" value="SK"/>
    <property type="match status" value="1"/>
</dbReference>
<dbReference type="HAMAP" id="MF_00109">
    <property type="entry name" value="Shikimate_kinase"/>
    <property type="match status" value="1"/>
</dbReference>
<dbReference type="GO" id="GO:0008652">
    <property type="term" value="P:amino acid biosynthetic process"/>
    <property type="evidence" value="ECO:0007669"/>
    <property type="project" value="UniProtKB-KW"/>
</dbReference>
<feature type="binding site" evidence="11">
    <location>
        <position position="151"/>
    </location>
    <ligand>
        <name>ATP</name>
        <dbReference type="ChEBI" id="CHEBI:30616"/>
    </ligand>
</feature>
<dbReference type="InterPro" id="IPR023000">
    <property type="entry name" value="Shikimate_kinase_CS"/>
</dbReference>
<evidence type="ECO:0000256" key="6">
    <source>
        <dbReference type="ARBA" id="ARBA00022741"/>
    </source>
</evidence>
<evidence type="ECO:0000256" key="11">
    <source>
        <dbReference type="HAMAP-Rule" id="MF_00109"/>
    </source>
</evidence>
<feature type="binding site" evidence="11">
    <location>
        <position position="52"/>
    </location>
    <ligand>
        <name>substrate</name>
    </ligand>
</feature>
<keyword evidence="11" id="KW-0460">Magnesium</keyword>
<comment type="subunit">
    <text evidence="11">Monomer.</text>
</comment>
<dbReference type="EMBL" id="LHQM01000010">
    <property type="protein sequence ID" value="KPJ22709.1"/>
    <property type="molecule type" value="Genomic_DNA"/>
</dbReference>
<dbReference type="PATRIC" id="fig|119224.3.peg.210"/>
<dbReference type="UniPathway" id="UPA00053">
    <property type="reaction ID" value="UER00088"/>
</dbReference>
<comment type="pathway">
    <text evidence="1 11">Metabolic intermediate biosynthesis; chorismate biosynthesis; chorismate from D-erythrose 4-phosphate and phosphoenolpyruvate: step 5/7.</text>
</comment>
<dbReference type="PANTHER" id="PTHR21087:SF16">
    <property type="entry name" value="SHIKIMATE KINASE 1, CHLOROPLASTIC"/>
    <property type="match status" value="1"/>
</dbReference>
<gene>
    <name evidence="11" type="primary">aroK</name>
    <name evidence="12" type="ORF">AKK44_03420</name>
</gene>
<dbReference type="GO" id="GO:0004765">
    <property type="term" value="F:shikimate kinase activity"/>
    <property type="evidence" value="ECO:0007669"/>
    <property type="project" value="UniProtKB-UniRule"/>
</dbReference>
<dbReference type="Gene3D" id="3.40.50.300">
    <property type="entry name" value="P-loop containing nucleotide triphosphate hydrolases"/>
    <property type="match status" value="1"/>
</dbReference>